<feature type="compositionally biased region" description="Polar residues" evidence="1">
    <location>
        <begin position="363"/>
        <end position="372"/>
    </location>
</feature>
<feature type="compositionally biased region" description="Basic and acidic residues" evidence="1">
    <location>
        <begin position="325"/>
        <end position="341"/>
    </location>
</feature>
<comment type="caution">
    <text evidence="2">The sequence shown here is derived from an EMBL/GenBank/DDBJ whole genome shotgun (WGS) entry which is preliminary data.</text>
</comment>
<feature type="compositionally biased region" description="Basic and acidic residues" evidence="1">
    <location>
        <begin position="406"/>
        <end position="419"/>
    </location>
</feature>
<feature type="compositionally biased region" description="Basic and acidic residues" evidence="1">
    <location>
        <begin position="377"/>
        <end position="387"/>
    </location>
</feature>
<proteinExistence type="predicted"/>
<evidence type="ECO:0000256" key="1">
    <source>
        <dbReference type="SAM" id="MobiDB-lite"/>
    </source>
</evidence>
<protein>
    <recommendedName>
        <fullName evidence="4">Sas10 utp3 c1d family protein</fullName>
    </recommendedName>
</protein>
<feature type="region of interest" description="Disordered" evidence="1">
    <location>
        <begin position="362"/>
        <end position="425"/>
    </location>
</feature>
<dbReference type="Pfam" id="PF04000">
    <property type="entry name" value="Sas10_Utp3"/>
    <property type="match status" value="1"/>
</dbReference>
<sequence length="425" mass="46755">MSGMLEHAYAGSFEKSGTAGQAKEHEFQPAQPQFGCLAFQGTPLPIRPASTEVLTDSAVCNISPDLYQKYRPSDPCLEVPKDGLSLLDVKNELLLSYLQNLVFLILLKLRHAKNGGSKEEYVEAQNLDDLVVKKLVELRLYLERGTRPLEDKLRYQIDKVLRAADDAERSAQATEAATALDGNGSEHGSESGSDAGGEDSADGAADGRKISEMQYRPNLSAFIRPAGAGGGDDKKRTASGVYKPPRIAPTVMPKTERREKTERKNLKSATLDEFIADEMATAPIAQPSIGTTIVAGGRKVKTVSERRQEDERREYEESNFVRLPLESKKDRAKKAKSEGRSSRMNFGGEEWRDLGEGVDRINRLTQGKSSGMGTRALLEKSRKRGFETTDGPRGSGASEGTNMGERYQKKLKVLETGRKDRGKKR</sequence>
<evidence type="ECO:0000313" key="2">
    <source>
        <dbReference type="EMBL" id="KAK0721951.1"/>
    </source>
</evidence>
<reference evidence="2" key="1">
    <citation type="submission" date="2023-06" db="EMBL/GenBank/DDBJ databases">
        <title>Genome-scale phylogeny and comparative genomics of the fungal order Sordariales.</title>
        <authorList>
            <consortium name="Lawrence Berkeley National Laboratory"/>
            <person name="Hensen N."/>
            <person name="Bonometti L."/>
            <person name="Westerberg I."/>
            <person name="Brannstrom I.O."/>
            <person name="Guillou S."/>
            <person name="Cros-Aarteil S."/>
            <person name="Calhoun S."/>
            <person name="Haridas S."/>
            <person name="Kuo A."/>
            <person name="Mondo S."/>
            <person name="Pangilinan J."/>
            <person name="Riley R."/>
            <person name="LaButti K."/>
            <person name="Andreopoulos B."/>
            <person name="Lipzen A."/>
            <person name="Chen C."/>
            <person name="Yanf M."/>
            <person name="Daum C."/>
            <person name="Ng V."/>
            <person name="Clum A."/>
            <person name="Steindorff A."/>
            <person name="Ohm R."/>
            <person name="Martin F."/>
            <person name="Silar P."/>
            <person name="Natvig D."/>
            <person name="Lalanne C."/>
            <person name="Gautier V."/>
            <person name="Ament-velasquez S.L."/>
            <person name="Kruys A."/>
            <person name="Hutchinson M.I."/>
            <person name="Powell A.J."/>
            <person name="Barry K."/>
            <person name="Miller A.N."/>
            <person name="Grigoriev I.V."/>
            <person name="Debuchy R."/>
            <person name="Gladieux P."/>
            <person name="Thoren M.H."/>
            <person name="Johannesson H."/>
        </authorList>
    </citation>
    <scope>NUCLEOTIDE SEQUENCE</scope>
    <source>
        <strain evidence="2">SMH2392-1A</strain>
    </source>
</reference>
<dbReference type="PANTHER" id="PTHR13237:SF9">
    <property type="entry name" value="NEUROGUIDIN"/>
    <property type="match status" value="1"/>
</dbReference>
<name>A0AA40ATX5_9PEZI</name>
<dbReference type="EMBL" id="JAUIRO010000003">
    <property type="protein sequence ID" value="KAK0721951.1"/>
    <property type="molecule type" value="Genomic_DNA"/>
</dbReference>
<dbReference type="GO" id="GO:0032040">
    <property type="term" value="C:small-subunit processome"/>
    <property type="evidence" value="ECO:0007669"/>
    <property type="project" value="TreeGrafter"/>
</dbReference>
<dbReference type="GeneID" id="85322905"/>
<evidence type="ECO:0000313" key="3">
    <source>
        <dbReference type="Proteomes" id="UP001172101"/>
    </source>
</evidence>
<accession>A0AA40ATX5</accession>
<feature type="region of interest" description="Disordered" evidence="1">
    <location>
        <begin position="171"/>
        <end position="248"/>
    </location>
</feature>
<keyword evidence="3" id="KW-1185">Reference proteome</keyword>
<dbReference type="RefSeq" id="XP_060297875.1">
    <property type="nucleotide sequence ID" value="XM_060439635.1"/>
</dbReference>
<dbReference type="PANTHER" id="PTHR13237">
    <property type="entry name" value="SOMETHING ABOUT SILENCING PROTEIN 10-RELATED"/>
    <property type="match status" value="1"/>
</dbReference>
<dbReference type="GO" id="GO:0000462">
    <property type="term" value="P:maturation of SSU-rRNA from tricistronic rRNA transcript (SSU-rRNA, 5.8S rRNA, LSU-rRNA)"/>
    <property type="evidence" value="ECO:0007669"/>
    <property type="project" value="TreeGrafter"/>
</dbReference>
<feature type="region of interest" description="Disordered" evidence="1">
    <location>
        <begin position="325"/>
        <end position="350"/>
    </location>
</feature>
<evidence type="ECO:0008006" key="4">
    <source>
        <dbReference type="Google" id="ProtNLM"/>
    </source>
</evidence>
<dbReference type="InterPro" id="IPR007146">
    <property type="entry name" value="Sas10/Utp3/C1D"/>
</dbReference>
<dbReference type="Proteomes" id="UP001172101">
    <property type="component" value="Unassembled WGS sequence"/>
</dbReference>
<gene>
    <name evidence="2" type="ORF">B0T26DRAFT_673711</name>
</gene>
<organism evidence="2 3">
    <name type="scientific">Lasiosphaeria miniovina</name>
    <dbReference type="NCBI Taxonomy" id="1954250"/>
    <lineage>
        <taxon>Eukaryota</taxon>
        <taxon>Fungi</taxon>
        <taxon>Dikarya</taxon>
        <taxon>Ascomycota</taxon>
        <taxon>Pezizomycotina</taxon>
        <taxon>Sordariomycetes</taxon>
        <taxon>Sordariomycetidae</taxon>
        <taxon>Sordariales</taxon>
        <taxon>Lasiosphaeriaceae</taxon>
        <taxon>Lasiosphaeria</taxon>
    </lineage>
</organism>
<dbReference type="AlphaFoldDB" id="A0AA40ATX5"/>